<gene>
    <name evidence="1" type="ORF">VP01_8333g1</name>
</gene>
<dbReference type="OrthoDB" id="3233403at2759"/>
<keyword evidence="2" id="KW-1185">Reference proteome</keyword>
<dbReference type="VEuPathDB" id="FungiDB:VP01_8333g1"/>
<dbReference type="EMBL" id="LAVV01013864">
    <property type="protein sequence ID" value="KNZ45250.1"/>
    <property type="molecule type" value="Genomic_DNA"/>
</dbReference>
<name>A0A0L6UBR2_9BASI</name>
<dbReference type="AlphaFoldDB" id="A0A0L6UBR2"/>
<proteinExistence type="predicted"/>
<comment type="caution">
    <text evidence="1">The sequence shown here is derived from an EMBL/GenBank/DDBJ whole genome shotgun (WGS) entry which is preliminary data.</text>
</comment>
<dbReference type="Proteomes" id="UP000037035">
    <property type="component" value="Unassembled WGS sequence"/>
</dbReference>
<organism evidence="1 2">
    <name type="scientific">Puccinia sorghi</name>
    <dbReference type="NCBI Taxonomy" id="27349"/>
    <lineage>
        <taxon>Eukaryota</taxon>
        <taxon>Fungi</taxon>
        <taxon>Dikarya</taxon>
        <taxon>Basidiomycota</taxon>
        <taxon>Pucciniomycotina</taxon>
        <taxon>Pucciniomycetes</taxon>
        <taxon>Pucciniales</taxon>
        <taxon>Pucciniaceae</taxon>
        <taxon>Puccinia</taxon>
    </lineage>
</organism>
<sequence length="150" mass="16745">AFENFQNDLVQDPLGRSQPLSVEAQVGVGLYQLAHGISIVFRFCEVGFSIDSTSFPSIDKPEDWCEILASFERRQGIPQVFGAIGGTHIPILMPLNKNWKSYINRKSWPSIVFQCVISGGGAGLMHDGRYFGYPSNINILLPLWKEKLSQ</sequence>
<reference evidence="1 2" key="1">
    <citation type="submission" date="2015-08" db="EMBL/GenBank/DDBJ databases">
        <title>Next Generation Sequencing and Analysis of the Genome of Puccinia sorghi L Schw, the Causal Agent of Maize Common Rust.</title>
        <authorList>
            <person name="Rochi L."/>
            <person name="Burguener G."/>
            <person name="Darino M."/>
            <person name="Turjanski A."/>
            <person name="Kreff E."/>
            <person name="Dieguez M.J."/>
            <person name="Sacco F."/>
        </authorList>
    </citation>
    <scope>NUCLEOTIDE SEQUENCE [LARGE SCALE GENOMIC DNA]</scope>
    <source>
        <strain evidence="1 2">RO10H11247</strain>
    </source>
</reference>
<evidence type="ECO:0000313" key="1">
    <source>
        <dbReference type="EMBL" id="KNZ45250.1"/>
    </source>
</evidence>
<accession>A0A0L6UBR2</accession>
<evidence type="ECO:0000313" key="2">
    <source>
        <dbReference type="Proteomes" id="UP000037035"/>
    </source>
</evidence>
<feature type="non-terminal residue" evidence="1">
    <location>
        <position position="1"/>
    </location>
</feature>
<protein>
    <submittedName>
        <fullName evidence="1">Uncharacterized protein</fullName>
    </submittedName>
</protein>